<dbReference type="InterPro" id="IPR001375">
    <property type="entry name" value="Peptidase_S9_cat"/>
</dbReference>
<evidence type="ECO:0000313" key="3">
    <source>
        <dbReference type="Proteomes" id="UP001367508"/>
    </source>
</evidence>
<dbReference type="SUPFAM" id="SSF53474">
    <property type="entry name" value="alpha/beta-Hydrolases"/>
    <property type="match status" value="1"/>
</dbReference>
<sequence>MASSSTTLKKEHIADTITAPYGSWKSPITADLVSGAAKRLVGTAVDGRGRLIWLESRPTESGRGVLVLEPENPGDEPVDITPKEFGVRTLAKESEGGAFSVSRDGDVVFFSNYKDQRLFMQSITSLDVPPVPLSPDYGGPVVSYADGIFDARFNRFICVREDRRESSLNPPITIVSIALGSKDVEEHEPEVLIGGSDFYAFPRLDPKCERIAWIQWSHPNMPWDKSELRVGYISENGDIYKQVCVAGCDPSLVESPTEPKWSPEGELYFITDRENGFWNLYKWIESDNKILPVYSLDAEFSRPLWSFSVNSYEFIQSHKHKNLIACSYRQKGRSYLGIINDVKGSKLTVLDIPSTDINNITYGNDCLFVEGASAVHPSSVAKVTLDDDKSKAVDFTIIWSSSSPDSLNYSSYFSKPELIEFPTEVPGQNAYAFFYPPSNPIYQANKEEKPPLLLESHGGPTFETSGVLNLSIQYWTSRGWASADVNYGGSTGYGREYRERLLRHWGIVDVNDCCSCATYLVNSGKVDGKHLCITGGSAGGYTTLAALAFRETFKAGASLYGIADFNLFRAETHKFESHYVDNLVGGEKECFERSPINHVNKFSCPVILFQGLEDKVVPPEQARKIYQALKEKGVPVALVEYEGEQHGFRKAENIKFTLEQQMVFFARSIGHFNVADDITPIKIHNFD</sequence>
<dbReference type="PANTHER" id="PTHR43056:SF5">
    <property type="entry name" value="PEPTIDASE S9 PROLYL OLIGOPEPTIDASE CATALYTIC DOMAIN-CONTAINING PROTEIN"/>
    <property type="match status" value="1"/>
</dbReference>
<evidence type="ECO:0000259" key="1">
    <source>
        <dbReference type="Pfam" id="PF00326"/>
    </source>
</evidence>
<name>A0AAN9PP22_CANGL</name>
<reference evidence="2 3" key="1">
    <citation type="submission" date="2024-01" db="EMBL/GenBank/DDBJ databases">
        <title>The genomes of 5 underutilized Papilionoideae crops provide insights into root nodulation and disease resistanc.</title>
        <authorList>
            <person name="Jiang F."/>
        </authorList>
    </citation>
    <scope>NUCLEOTIDE SEQUENCE [LARGE SCALE GENOMIC DNA]</scope>
    <source>
        <strain evidence="2">LVBAO_FW01</strain>
        <tissue evidence="2">Leaves</tissue>
    </source>
</reference>
<dbReference type="Pfam" id="PF00326">
    <property type="entry name" value="Peptidase_S9"/>
    <property type="match status" value="1"/>
</dbReference>
<dbReference type="SUPFAM" id="SSF69322">
    <property type="entry name" value="Tricorn protease domain 2"/>
    <property type="match status" value="1"/>
</dbReference>
<dbReference type="GO" id="GO:0008236">
    <property type="term" value="F:serine-type peptidase activity"/>
    <property type="evidence" value="ECO:0007669"/>
    <property type="project" value="InterPro"/>
</dbReference>
<accession>A0AAN9PP22</accession>
<comment type="caution">
    <text evidence="2">The sequence shown here is derived from an EMBL/GenBank/DDBJ whole genome shotgun (WGS) entry which is preliminary data.</text>
</comment>
<dbReference type="InterPro" id="IPR029058">
    <property type="entry name" value="AB_hydrolase_fold"/>
</dbReference>
<keyword evidence="3" id="KW-1185">Reference proteome</keyword>
<dbReference type="GO" id="GO:0006508">
    <property type="term" value="P:proteolysis"/>
    <property type="evidence" value="ECO:0007669"/>
    <property type="project" value="InterPro"/>
</dbReference>
<proteinExistence type="predicted"/>
<organism evidence="2 3">
    <name type="scientific">Canavalia gladiata</name>
    <name type="common">Sword bean</name>
    <name type="synonym">Dolichos gladiatus</name>
    <dbReference type="NCBI Taxonomy" id="3824"/>
    <lineage>
        <taxon>Eukaryota</taxon>
        <taxon>Viridiplantae</taxon>
        <taxon>Streptophyta</taxon>
        <taxon>Embryophyta</taxon>
        <taxon>Tracheophyta</taxon>
        <taxon>Spermatophyta</taxon>
        <taxon>Magnoliopsida</taxon>
        <taxon>eudicotyledons</taxon>
        <taxon>Gunneridae</taxon>
        <taxon>Pentapetalae</taxon>
        <taxon>rosids</taxon>
        <taxon>fabids</taxon>
        <taxon>Fabales</taxon>
        <taxon>Fabaceae</taxon>
        <taxon>Papilionoideae</taxon>
        <taxon>50 kb inversion clade</taxon>
        <taxon>NPAAA clade</taxon>
        <taxon>indigoferoid/millettioid clade</taxon>
        <taxon>Phaseoleae</taxon>
        <taxon>Canavalia</taxon>
    </lineage>
</organism>
<protein>
    <recommendedName>
        <fullName evidence="1">Peptidase S9 prolyl oligopeptidase catalytic domain-containing protein</fullName>
    </recommendedName>
</protein>
<dbReference type="InterPro" id="IPR050585">
    <property type="entry name" value="Xaa-Pro_dipeptidyl-ppase/CocE"/>
</dbReference>
<evidence type="ECO:0000313" key="2">
    <source>
        <dbReference type="EMBL" id="KAK7305104.1"/>
    </source>
</evidence>
<feature type="domain" description="Peptidase S9 prolyl oligopeptidase catalytic" evidence="1">
    <location>
        <begin position="470"/>
        <end position="670"/>
    </location>
</feature>
<gene>
    <name evidence="2" type="ORF">VNO77_43004</name>
</gene>
<dbReference type="Gene3D" id="3.40.50.1820">
    <property type="entry name" value="alpha/beta hydrolase"/>
    <property type="match status" value="1"/>
</dbReference>
<dbReference type="EMBL" id="JAYMYQ010000011">
    <property type="protein sequence ID" value="KAK7305104.1"/>
    <property type="molecule type" value="Genomic_DNA"/>
</dbReference>
<dbReference type="AlphaFoldDB" id="A0AAN9PP22"/>
<dbReference type="PANTHER" id="PTHR43056">
    <property type="entry name" value="PEPTIDASE S9 PROLYL OLIGOPEPTIDASE"/>
    <property type="match status" value="1"/>
</dbReference>
<dbReference type="Proteomes" id="UP001367508">
    <property type="component" value="Unassembled WGS sequence"/>
</dbReference>